<dbReference type="EMBL" id="VNHN01000003">
    <property type="protein sequence ID" value="TYP16491.1"/>
    <property type="molecule type" value="Genomic_DNA"/>
</dbReference>
<sequence length="244" mass="28836">MPFTPPFRNQFYIGDLIYGLAKDRQKYCNRVNSFTAAGAHDKQRGNPPIYIDRYLIQREIKPSNNPEYMKDVNYDTYKKDFFGHLKSESAHQYNNVATNPHRGHQCKEEQYIDICQRDVGRKCKGGLSWISTGNSPLVKDIHVHFILDNINMISLIQKKDQKSITGKELRWIFRNKNDPRVAAKIQFWDDGEPTSPPWISANGWWHRFFGDESHVWEEYEKHLQEKAQREDERYQSLAQLFNIP</sequence>
<evidence type="ECO:0000313" key="4">
    <source>
        <dbReference type="Proteomes" id="UP000324170"/>
    </source>
</evidence>
<dbReference type="OrthoDB" id="8451383at2"/>
<organism evidence="1 3">
    <name type="scientific">Xenorhabdus doucetiae</name>
    <dbReference type="NCBI Taxonomy" id="351671"/>
    <lineage>
        <taxon>Bacteria</taxon>
        <taxon>Pseudomonadati</taxon>
        <taxon>Pseudomonadota</taxon>
        <taxon>Gammaproteobacteria</taxon>
        <taxon>Enterobacterales</taxon>
        <taxon>Morganellaceae</taxon>
        <taxon>Xenorhabdus</taxon>
    </lineage>
</organism>
<keyword evidence="4" id="KW-1185">Reference proteome</keyword>
<evidence type="ECO:0000313" key="3">
    <source>
        <dbReference type="Proteomes" id="UP000032721"/>
    </source>
</evidence>
<dbReference type="EMBL" id="FO704550">
    <property type="protein sequence ID" value="CDG16852.1"/>
    <property type="molecule type" value="Genomic_DNA"/>
</dbReference>
<dbReference type="Proteomes" id="UP000324170">
    <property type="component" value="Unassembled WGS sequence"/>
</dbReference>
<reference evidence="2 4" key="2">
    <citation type="submission" date="2019-07" db="EMBL/GenBank/DDBJ databases">
        <title>Genomic Encyclopedia of Type Strains, Phase I: the one thousand microbial genomes (KMG-I) project.</title>
        <authorList>
            <person name="Kyrpides N."/>
        </authorList>
    </citation>
    <scope>NUCLEOTIDE SEQUENCE [LARGE SCALE GENOMIC DNA]</scope>
    <source>
        <strain evidence="2 4">DSM 17909</strain>
    </source>
</reference>
<name>A0A068QPA3_9GAMM</name>
<dbReference type="AlphaFoldDB" id="A0A068QPA3"/>
<dbReference type="HOGENOM" id="CLU_1293934_0_0_6"/>
<reference evidence="1 3" key="1">
    <citation type="submission" date="2013-07" db="EMBL/GenBank/DDBJ databases">
        <authorList>
            <person name="Genoscope - CEA"/>
        </authorList>
    </citation>
    <scope>NUCLEOTIDE SEQUENCE [LARGE SCALE GENOMIC DNA]</scope>
    <source>
        <strain evidence="1">FRM16</strain>
        <strain evidence="3">FRM16 / DSM 17909</strain>
    </source>
</reference>
<dbReference type="KEGG" id="xdo:XDD1_1149"/>
<gene>
    <name evidence="2" type="ORF">LY16_00346</name>
    <name evidence="1" type="ORF">XDD1_1149</name>
</gene>
<protein>
    <submittedName>
        <fullName evidence="1">Uncharacterized protein</fullName>
    </submittedName>
</protein>
<dbReference type="RefSeq" id="WP_045969359.1">
    <property type="nucleotide sequence ID" value="NZ_CAWMED010000001.1"/>
</dbReference>
<proteinExistence type="predicted"/>
<dbReference type="Proteomes" id="UP000032721">
    <property type="component" value="Chromosome"/>
</dbReference>
<evidence type="ECO:0000313" key="2">
    <source>
        <dbReference type="EMBL" id="TYP16491.1"/>
    </source>
</evidence>
<accession>A0A068QPA3</accession>
<evidence type="ECO:0000313" key="1">
    <source>
        <dbReference type="EMBL" id="CDG16852.1"/>
    </source>
</evidence>